<feature type="region of interest" description="Disordered" evidence="1">
    <location>
        <begin position="205"/>
        <end position="253"/>
    </location>
</feature>
<dbReference type="AlphaFoldDB" id="A0AAD4HZW8"/>
<dbReference type="Proteomes" id="UP001197093">
    <property type="component" value="Unassembled WGS sequence"/>
</dbReference>
<feature type="compositionally biased region" description="Basic and acidic residues" evidence="1">
    <location>
        <begin position="623"/>
        <end position="636"/>
    </location>
</feature>
<protein>
    <recommendedName>
        <fullName evidence="2">Heterokaryon incompatibility domain-containing protein</fullName>
    </recommendedName>
</protein>
<dbReference type="Pfam" id="PF10346">
    <property type="entry name" value="Con-6"/>
    <property type="match status" value="1"/>
</dbReference>
<feature type="region of interest" description="Disordered" evidence="1">
    <location>
        <begin position="587"/>
        <end position="647"/>
    </location>
</feature>
<evidence type="ECO:0000256" key="1">
    <source>
        <dbReference type="SAM" id="MobiDB-lite"/>
    </source>
</evidence>
<keyword evidence="4" id="KW-1185">Reference proteome</keyword>
<dbReference type="InterPro" id="IPR010730">
    <property type="entry name" value="HET"/>
</dbReference>
<evidence type="ECO:0000259" key="2">
    <source>
        <dbReference type="Pfam" id="PF06985"/>
    </source>
</evidence>
<gene>
    <name evidence="3" type="ORF">NEMBOFW57_005657</name>
</gene>
<reference evidence="3" key="1">
    <citation type="submission" date="2023-02" db="EMBL/GenBank/DDBJ databases">
        <authorList>
            <person name="Palmer J.M."/>
        </authorList>
    </citation>
    <scope>NUCLEOTIDE SEQUENCE</scope>
    <source>
        <strain evidence="3">FW57</strain>
    </source>
</reference>
<comment type="caution">
    <text evidence="3">The sequence shown here is derived from an EMBL/GenBank/DDBJ whole genome shotgun (WGS) entry which is preliminary data.</text>
</comment>
<feature type="domain" description="Heterokaryon incompatibility" evidence="2">
    <location>
        <begin position="70"/>
        <end position="282"/>
    </location>
</feature>
<evidence type="ECO:0000313" key="3">
    <source>
        <dbReference type="EMBL" id="KAG7289291.1"/>
    </source>
</evidence>
<organism evidence="3 4">
    <name type="scientific">Staphylotrichum longicolle</name>
    <dbReference type="NCBI Taxonomy" id="669026"/>
    <lineage>
        <taxon>Eukaryota</taxon>
        <taxon>Fungi</taxon>
        <taxon>Dikarya</taxon>
        <taxon>Ascomycota</taxon>
        <taxon>Pezizomycotina</taxon>
        <taxon>Sordariomycetes</taxon>
        <taxon>Sordariomycetidae</taxon>
        <taxon>Sordariales</taxon>
        <taxon>Chaetomiaceae</taxon>
        <taxon>Staphylotrichum</taxon>
    </lineage>
</organism>
<accession>A0AAD4HZW8</accession>
<sequence>MPGLTISQSVTRNIFPTPCNDEFQDRRIYETLDPSRQEIRQIKLHLNDDDGLVRCDLLPAVSLSLVENQYTAISYCAGDPTDTKPILVNGVRFNVFANLAHALDITRDFWTKTFPSTECLLWADQICINQSNLTERSHQVGFMRRIYSSAAQTLICLSTSHSHHENETDTLGIEWLTELHQSVHPGDDYYKYYFQLEHHLRTQLFSSSPPSPSSSFSSSSTSHTGSAPESSTTIITTNNNSSSSSGSQEPKRRRASFTDGWRAFYATIFASPWWLRAWVYQEFVSSASLYFLYGRASVPWSRVSEVLPTLRKYHGNFGYDFFNNRSKAVGGRGGVAVEGEVRHPGAVLSMEDAVNFFVVSKMRFDRAGPYELMDLLAQSRHLRSADRRDGVYAFLGLVREDYGIVPDYSEGNTIERLLLDVARRIVAKDKRLDILSYACKARGGLSGRLPSWVPDWTCGTLEPRVHDGTRLEVHGYKIGTFKYGRRLVLHLEGVGVSAGLLGLEEDEIWALIGARDPFVLRPVDGGYLVIKGAMFNRQTDLSRIAHKCGFQSQKLFLVQDSNMNSAGAKSVMSNDMKELREGKETITNEIRGHKANLSNPNTSDKSKEHSKEALEELGGDETLEAHRNKPISKDAAENLYGSRAAAA</sequence>
<dbReference type="EMBL" id="JAHCVI010000002">
    <property type="protein sequence ID" value="KAG7289291.1"/>
    <property type="molecule type" value="Genomic_DNA"/>
</dbReference>
<dbReference type="InterPro" id="IPR052895">
    <property type="entry name" value="HetReg/Transcr_Mod"/>
</dbReference>
<proteinExistence type="predicted"/>
<feature type="compositionally biased region" description="Basic and acidic residues" evidence="1">
    <location>
        <begin position="604"/>
        <end position="614"/>
    </location>
</feature>
<name>A0AAD4HZW8_9PEZI</name>
<feature type="compositionally biased region" description="Low complexity" evidence="1">
    <location>
        <begin position="213"/>
        <end position="245"/>
    </location>
</feature>
<dbReference type="InterPro" id="IPR018824">
    <property type="entry name" value="Conidiation-specific_6"/>
</dbReference>
<dbReference type="PANTHER" id="PTHR24148">
    <property type="entry name" value="ANKYRIN REPEAT DOMAIN-CONTAINING PROTEIN 39 HOMOLOG-RELATED"/>
    <property type="match status" value="1"/>
</dbReference>
<dbReference type="PANTHER" id="PTHR24148:SF73">
    <property type="entry name" value="HET DOMAIN PROTEIN (AFU_ORTHOLOGUE AFUA_8G01020)"/>
    <property type="match status" value="1"/>
</dbReference>
<dbReference type="Pfam" id="PF06985">
    <property type="entry name" value="HET"/>
    <property type="match status" value="1"/>
</dbReference>
<evidence type="ECO:0000313" key="4">
    <source>
        <dbReference type="Proteomes" id="UP001197093"/>
    </source>
</evidence>